<dbReference type="AlphaFoldDB" id="A0A151QSM9"/>
<dbReference type="PANTHER" id="PTHR37610:SF55">
    <property type="entry name" value="RETROTRANSPOSON COPIA-LIKE N-TERMINAL DOMAIN-CONTAINING PROTEIN"/>
    <property type="match status" value="1"/>
</dbReference>
<feature type="region of interest" description="Disordered" evidence="1">
    <location>
        <begin position="712"/>
        <end position="743"/>
    </location>
</feature>
<evidence type="ECO:0000259" key="2">
    <source>
        <dbReference type="PROSITE" id="PS50994"/>
    </source>
</evidence>
<dbReference type="SUPFAM" id="SSF53098">
    <property type="entry name" value="Ribonuclease H-like"/>
    <property type="match status" value="1"/>
</dbReference>
<dbReference type="Gene3D" id="3.30.420.10">
    <property type="entry name" value="Ribonuclease H-like superfamily/Ribonuclease H"/>
    <property type="match status" value="1"/>
</dbReference>
<dbReference type="EMBL" id="KQ484946">
    <property type="protein sequence ID" value="KYP33262.1"/>
    <property type="molecule type" value="Genomic_DNA"/>
</dbReference>
<dbReference type="Gramene" id="C.cajan_40914.t">
    <property type="protein sequence ID" value="C.cajan_40914.t"/>
    <property type="gene ID" value="C.cajan_40914"/>
</dbReference>
<evidence type="ECO:0000256" key="1">
    <source>
        <dbReference type="SAM" id="MobiDB-lite"/>
    </source>
</evidence>
<dbReference type="GO" id="GO:0003676">
    <property type="term" value="F:nucleic acid binding"/>
    <property type="evidence" value="ECO:0007669"/>
    <property type="project" value="InterPro"/>
</dbReference>
<dbReference type="OMA" id="TFRICEL"/>
<dbReference type="InterPro" id="IPR001584">
    <property type="entry name" value="Integrase_cat-core"/>
</dbReference>
<dbReference type="InterPro" id="IPR012337">
    <property type="entry name" value="RNaseH-like_sf"/>
</dbReference>
<feature type="domain" description="Integrase catalytic" evidence="2">
    <location>
        <begin position="450"/>
        <end position="612"/>
    </location>
</feature>
<keyword evidence="4" id="KW-1185">Reference proteome</keyword>
<gene>
    <name evidence="3" type="ORF">KK1_045908</name>
</gene>
<feature type="compositionally biased region" description="Low complexity" evidence="1">
    <location>
        <begin position="721"/>
        <end position="743"/>
    </location>
</feature>
<evidence type="ECO:0000313" key="3">
    <source>
        <dbReference type="EMBL" id="KYP33262.1"/>
    </source>
</evidence>
<dbReference type="Pfam" id="PF22936">
    <property type="entry name" value="Pol_BBD"/>
    <property type="match status" value="1"/>
</dbReference>
<dbReference type="InterPro" id="IPR029472">
    <property type="entry name" value="Copia-like_N"/>
</dbReference>
<dbReference type="InterPro" id="IPR054722">
    <property type="entry name" value="PolX-like_BBD"/>
</dbReference>
<dbReference type="InterPro" id="IPR036397">
    <property type="entry name" value="RNaseH_sf"/>
</dbReference>
<dbReference type="InterPro" id="IPR057670">
    <property type="entry name" value="SH3_retrovirus"/>
</dbReference>
<dbReference type="GO" id="GO:0015074">
    <property type="term" value="P:DNA integration"/>
    <property type="evidence" value="ECO:0007669"/>
    <property type="project" value="InterPro"/>
</dbReference>
<dbReference type="PROSITE" id="PS50994">
    <property type="entry name" value="INTEGRASE"/>
    <property type="match status" value="1"/>
</dbReference>
<evidence type="ECO:0000313" key="4">
    <source>
        <dbReference type="Proteomes" id="UP000075243"/>
    </source>
</evidence>
<reference evidence="3" key="1">
    <citation type="journal article" date="2012" name="Nat. Biotechnol.">
        <title>Draft genome sequence of pigeonpea (Cajanus cajan), an orphan legume crop of resource-poor farmers.</title>
        <authorList>
            <person name="Varshney R.K."/>
            <person name="Chen W."/>
            <person name="Li Y."/>
            <person name="Bharti A.K."/>
            <person name="Saxena R.K."/>
            <person name="Schlueter J.A."/>
            <person name="Donoghue M.T."/>
            <person name="Azam S."/>
            <person name="Fan G."/>
            <person name="Whaley A.M."/>
            <person name="Farmer A.D."/>
            <person name="Sheridan J."/>
            <person name="Iwata A."/>
            <person name="Tuteja R."/>
            <person name="Penmetsa R.V."/>
            <person name="Wu W."/>
            <person name="Upadhyaya H.D."/>
            <person name="Yang S.P."/>
            <person name="Shah T."/>
            <person name="Saxena K.B."/>
            <person name="Michael T."/>
            <person name="McCombie W.R."/>
            <person name="Yang B."/>
            <person name="Zhang G."/>
            <person name="Yang H."/>
            <person name="Wang J."/>
            <person name="Spillane C."/>
            <person name="Cook D.R."/>
            <person name="May G.D."/>
            <person name="Xu X."/>
            <person name="Jackson S.A."/>
        </authorList>
    </citation>
    <scope>NUCLEOTIDE SEQUENCE [LARGE SCALE GENOMIC DNA]</scope>
</reference>
<dbReference type="Proteomes" id="UP000075243">
    <property type="component" value="Unassembled WGS sequence"/>
</dbReference>
<sequence length="743" mass="85643">MTEATDPKSNMVADFTDPFFVHPNENPGSVLISSLLNGENYHQWSSSMKMCLKSKNKLQFIDGSLPKPANDDSKFLAWDRCNTLVLSWILHSLDSSIAQSVLWMDNAAEVWNDLRDRYYQGDTFRICELQEEIYLHKQGNSSITTYFTHLKGLWQELNNSRPIPSCTCKVPCSCQLIPTVIAYRENDYVIRFLKGLNDQYSTVRSQIMLMEPLPKINKVFSLLIQQERQMSVQPDKTQILMNNTERRGRGRNHNFSGQGYKGRGKNNKMCTYCNKFGHTIDVCYKKHGYPPNYFQKTSAANNYTVEDQIQENDDNHSIVRDQKDASNSSFTPEQHQALLAMLQKASVNHTANHIGTSQYHMQYYAYHRSKSWVLDTGATDHVCNSLSLFQCYKRIRPIIVKLPNGSQITASFAGIVRLSEYLILTDVLYIPSFTFNLLSISSLKNGLYCISYQPQLEPNDHVLNNFHSYKCNTWHLRFGHPSHERYTWIYLMKLKLETPNHIKSFIHLVETQFGVKVKTLRSDNGKEFMLNDFYNHKGIIHQTSCVQTPQQNGIVERKHQHILSMALALMFQSNMSKLFWNHAMNHATFLINRLPTRYLDHKSPYQDLFQCLLDINSLKVFGCLSFATTPNAHRGKLDPRAKKCVHLGYKPGTKGYLLFDIETKQFFVSRDVYFYEKIFPFTDIQPPDPSNPLPLPSITFFDNHDPWFQSTKTAISPTNQTTSPTVSKNSSSSNSPCRKSTRT</sequence>
<organism evidence="3 4">
    <name type="scientific">Cajanus cajan</name>
    <name type="common">Pigeon pea</name>
    <name type="synonym">Cajanus indicus</name>
    <dbReference type="NCBI Taxonomy" id="3821"/>
    <lineage>
        <taxon>Eukaryota</taxon>
        <taxon>Viridiplantae</taxon>
        <taxon>Streptophyta</taxon>
        <taxon>Embryophyta</taxon>
        <taxon>Tracheophyta</taxon>
        <taxon>Spermatophyta</taxon>
        <taxon>Magnoliopsida</taxon>
        <taxon>eudicotyledons</taxon>
        <taxon>Gunneridae</taxon>
        <taxon>Pentapetalae</taxon>
        <taxon>rosids</taxon>
        <taxon>fabids</taxon>
        <taxon>Fabales</taxon>
        <taxon>Fabaceae</taxon>
        <taxon>Papilionoideae</taxon>
        <taxon>50 kb inversion clade</taxon>
        <taxon>NPAAA clade</taxon>
        <taxon>indigoferoid/millettioid clade</taxon>
        <taxon>Phaseoleae</taxon>
        <taxon>Cajanus</taxon>
    </lineage>
</organism>
<proteinExistence type="predicted"/>
<name>A0A151QSM9_CAJCA</name>
<dbReference type="Pfam" id="PF14244">
    <property type="entry name" value="Retrotran_gag_3"/>
    <property type="match status" value="1"/>
</dbReference>
<accession>A0A151QSM9</accession>
<protein>
    <submittedName>
        <fullName evidence="3">Retrovirus-related Pol polyprotein from transposon TNT 1-94</fullName>
    </submittedName>
</protein>
<dbReference type="PANTHER" id="PTHR37610">
    <property type="entry name" value="CCHC-TYPE DOMAIN-CONTAINING PROTEIN"/>
    <property type="match status" value="1"/>
</dbReference>
<dbReference type="Pfam" id="PF25597">
    <property type="entry name" value="SH3_retrovirus"/>
    <property type="match status" value="1"/>
</dbReference>